<evidence type="ECO:0000313" key="3">
    <source>
        <dbReference type="EnsemblPlants" id="KQK23417"/>
    </source>
</evidence>
<dbReference type="EMBL" id="CM000880">
    <property type="protein sequence ID" value="KQK23417.1"/>
    <property type="molecule type" value="Genomic_DNA"/>
</dbReference>
<protein>
    <submittedName>
        <fullName evidence="2 3">Uncharacterized protein</fullName>
    </submittedName>
</protein>
<feature type="region of interest" description="Disordered" evidence="1">
    <location>
        <begin position="1"/>
        <end position="40"/>
    </location>
</feature>
<gene>
    <name evidence="2" type="ORF">BRADI_1g73380v3</name>
</gene>
<evidence type="ECO:0000313" key="4">
    <source>
        <dbReference type="Proteomes" id="UP000008810"/>
    </source>
</evidence>
<name>A0A0Q3LJI8_BRADI</name>
<reference evidence="2" key="2">
    <citation type="submission" date="2017-06" db="EMBL/GenBank/DDBJ databases">
        <title>WGS assembly of Brachypodium distachyon.</title>
        <authorList>
            <consortium name="The International Brachypodium Initiative"/>
            <person name="Lucas S."/>
            <person name="Harmon-Smith M."/>
            <person name="Lail K."/>
            <person name="Tice H."/>
            <person name="Grimwood J."/>
            <person name="Bruce D."/>
            <person name="Barry K."/>
            <person name="Shu S."/>
            <person name="Lindquist E."/>
            <person name="Wang M."/>
            <person name="Pitluck S."/>
            <person name="Vogel J.P."/>
            <person name="Garvin D.F."/>
            <person name="Mockler T.C."/>
            <person name="Schmutz J."/>
            <person name="Rokhsar D."/>
            <person name="Bevan M.W."/>
        </authorList>
    </citation>
    <scope>NUCLEOTIDE SEQUENCE</scope>
    <source>
        <strain evidence="2">Bd21</strain>
    </source>
</reference>
<dbReference type="Gramene" id="KQK23417">
    <property type="protein sequence ID" value="KQK23417"/>
    <property type="gene ID" value="BRADI_1g73380v3"/>
</dbReference>
<dbReference type="Proteomes" id="UP000008810">
    <property type="component" value="Chromosome 1"/>
</dbReference>
<feature type="compositionally biased region" description="Basic residues" evidence="1">
    <location>
        <begin position="25"/>
        <end position="39"/>
    </location>
</feature>
<reference evidence="2 3" key="1">
    <citation type="journal article" date="2010" name="Nature">
        <title>Genome sequencing and analysis of the model grass Brachypodium distachyon.</title>
        <authorList>
            <consortium name="International Brachypodium Initiative"/>
        </authorList>
    </citation>
    <scope>NUCLEOTIDE SEQUENCE [LARGE SCALE GENOMIC DNA]</scope>
    <source>
        <strain evidence="2 3">Bd21</strain>
    </source>
</reference>
<dbReference type="EnsemblPlants" id="KQK23417">
    <property type="protein sequence ID" value="KQK23417"/>
    <property type="gene ID" value="BRADI_1g73380v3"/>
</dbReference>
<keyword evidence="4" id="KW-1185">Reference proteome</keyword>
<evidence type="ECO:0000313" key="2">
    <source>
        <dbReference type="EMBL" id="KQK23417.1"/>
    </source>
</evidence>
<accession>A0A0Q3LJI8</accession>
<proteinExistence type="predicted"/>
<dbReference type="InParanoid" id="A0A0Q3LJI8"/>
<evidence type="ECO:0000256" key="1">
    <source>
        <dbReference type="SAM" id="MobiDB-lite"/>
    </source>
</evidence>
<organism evidence="2">
    <name type="scientific">Brachypodium distachyon</name>
    <name type="common">Purple false brome</name>
    <name type="synonym">Trachynia distachya</name>
    <dbReference type="NCBI Taxonomy" id="15368"/>
    <lineage>
        <taxon>Eukaryota</taxon>
        <taxon>Viridiplantae</taxon>
        <taxon>Streptophyta</taxon>
        <taxon>Embryophyta</taxon>
        <taxon>Tracheophyta</taxon>
        <taxon>Spermatophyta</taxon>
        <taxon>Magnoliopsida</taxon>
        <taxon>Liliopsida</taxon>
        <taxon>Poales</taxon>
        <taxon>Poaceae</taxon>
        <taxon>BOP clade</taxon>
        <taxon>Pooideae</taxon>
        <taxon>Stipodae</taxon>
        <taxon>Brachypodieae</taxon>
        <taxon>Brachypodium</taxon>
    </lineage>
</organism>
<reference evidence="3" key="3">
    <citation type="submission" date="2018-08" db="UniProtKB">
        <authorList>
            <consortium name="EnsemblPlants"/>
        </authorList>
    </citation>
    <scope>IDENTIFICATION</scope>
    <source>
        <strain evidence="3">cv. Bd21</strain>
    </source>
</reference>
<sequence length="71" mass="7948">MEALSNDPLPPPAAGEATSASPPHGRGRRPGLLRCRPRRPWAQPRLPGFPRFGIFLFWYLSRNRINVNGLS</sequence>
<dbReference type="AlphaFoldDB" id="A0A0Q3LJI8"/>